<evidence type="ECO:0000313" key="3">
    <source>
        <dbReference type="Proteomes" id="UP001064896"/>
    </source>
</evidence>
<dbReference type="InterPro" id="IPR022742">
    <property type="entry name" value="Hydrolase_4"/>
</dbReference>
<evidence type="ECO:0000259" key="1">
    <source>
        <dbReference type="Pfam" id="PF12146"/>
    </source>
</evidence>
<dbReference type="InterPro" id="IPR029058">
    <property type="entry name" value="AB_hydrolase_fold"/>
</dbReference>
<dbReference type="Proteomes" id="UP001064896">
    <property type="component" value="Chromosome"/>
</dbReference>
<name>A0ABM7LIL2_9PSED</name>
<proteinExistence type="predicted"/>
<dbReference type="Pfam" id="PF12146">
    <property type="entry name" value="Hydrolase_4"/>
    <property type="match status" value="1"/>
</dbReference>
<evidence type="ECO:0000313" key="2">
    <source>
        <dbReference type="EMBL" id="BCD89450.1"/>
    </source>
</evidence>
<reference evidence="2" key="1">
    <citation type="submission" date="2020-05" db="EMBL/GenBank/DDBJ databases">
        <title>Complete genome sequence of Pseudomonas sp. Sm006.</title>
        <authorList>
            <person name="Takeuchi K."/>
            <person name="Someya N."/>
        </authorList>
    </citation>
    <scope>NUCLEOTIDE SEQUENCE</scope>
    <source>
        <strain evidence="2">Sm006</strain>
    </source>
</reference>
<dbReference type="Gene3D" id="3.40.50.1820">
    <property type="entry name" value="alpha/beta hydrolase"/>
    <property type="match status" value="1"/>
</dbReference>
<accession>A0ABM7LIL2</accession>
<dbReference type="RefSeq" id="WP_021222167.1">
    <property type="nucleotide sequence ID" value="NZ_AP023081.1"/>
</dbReference>
<dbReference type="EMBL" id="AP023081">
    <property type="protein sequence ID" value="BCD89450.1"/>
    <property type="molecule type" value="Genomic_DNA"/>
</dbReference>
<gene>
    <name evidence="2" type="ORF">PSm6_58570</name>
</gene>
<feature type="domain" description="Serine aminopeptidase S33" evidence="1">
    <location>
        <begin position="43"/>
        <end position="186"/>
    </location>
</feature>
<keyword evidence="3" id="KW-1185">Reference proteome</keyword>
<sequence>MLLPGMDGSGELFAPLIQVLGADLHTQVVRYPPEQPLGYGPLIEQVRRQLPAGRPFILLGESFSGPIAVSLAAERPAGLLGLVLCCTFIRNPRPGLAWLSGLVPLVSPRLAPRALLSQLLLGRFATPALDQALAGALAPLSSATLQARLRAVLEVDATAHLQQIQVPLLYLQATADRLVPADAARLIERYSGDFQCLQLEAPHCLLQARPHEAAHALERFAKTVGTDQGDQVAGRSTSSRGCSE</sequence>
<organism evidence="2 3">
    <name type="scientific">Pseudomonas solani</name>
    <dbReference type="NCBI Taxonomy" id="2731552"/>
    <lineage>
        <taxon>Bacteria</taxon>
        <taxon>Pseudomonadati</taxon>
        <taxon>Pseudomonadota</taxon>
        <taxon>Gammaproteobacteria</taxon>
        <taxon>Pseudomonadales</taxon>
        <taxon>Pseudomonadaceae</taxon>
        <taxon>Pseudomonas</taxon>
    </lineage>
</organism>
<dbReference type="SUPFAM" id="SSF53474">
    <property type="entry name" value="alpha/beta-Hydrolases"/>
    <property type="match status" value="1"/>
</dbReference>
<protein>
    <recommendedName>
        <fullName evidence="1">Serine aminopeptidase S33 domain-containing protein</fullName>
    </recommendedName>
</protein>